<organism evidence="1 2">
    <name type="scientific">Colletotrichum zoysiae</name>
    <dbReference type="NCBI Taxonomy" id="1216348"/>
    <lineage>
        <taxon>Eukaryota</taxon>
        <taxon>Fungi</taxon>
        <taxon>Dikarya</taxon>
        <taxon>Ascomycota</taxon>
        <taxon>Pezizomycotina</taxon>
        <taxon>Sordariomycetes</taxon>
        <taxon>Hypocreomycetidae</taxon>
        <taxon>Glomerellales</taxon>
        <taxon>Glomerellaceae</taxon>
        <taxon>Colletotrichum</taxon>
        <taxon>Colletotrichum graminicola species complex</taxon>
    </lineage>
</organism>
<dbReference type="EMBL" id="MU842873">
    <property type="protein sequence ID" value="KAK2028772.1"/>
    <property type="molecule type" value="Genomic_DNA"/>
</dbReference>
<evidence type="ECO:0000313" key="2">
    <source>
        <dbReference type="Proteomes" id="UP001232148"/>
    </source>
</evidence>
<reference evidence="1" key="1">
    <citation type="submission" date="2021-06" db="EMBL/GenBank/DDBJ databases">
        <title>Comparative genomics, transcriptomics and evolutionary studies reveal genomic signatures of adaptation to plant cell wall in hemibiotrophic fungi.</title>
        <authorList>
            <consortium name="DOE Joint Genome Institute"/>
            <person name="Baroncelli R."/>
            <person name="Diaz J.F."/>
            <person name="Benocci T."/>
            <person name="Peng M."/>
            <person name="Battaglia E."/>
            <person name="Haridas S."/>
            <person name="Andreopoulos W."/>
            <person name="Labutti K."/>
            <person name="Pangilinan J."/>
            <person name="Floch G.L."/>
            <person name="Makela M.R."/>
            <person name="Henrissat B."/>
            <person name="Grigoriev I.V."/>
            <person name="Crouch J.A."/>
            <person name="De Vries R.P."/>
            <person name="Sukno S.A."/>
            <person name="Thon M.R."/>
        </authorList>
    </citation>
    <scope>NUCLEOTIDE SEQUENCE</scope>
    <source>
        <strain evidence="1">MAFF235873</strain>
    </source>
</reference>
<dbReference type="AlphaFoldDB" id="A0AAD9HI78"/>
<comment type="caution">
    <text evidence="1">The sequence shown here is derived from an EMBL/GenBank/DDBJ whole genome shotgun (WGS) entry which is preliminary data.</text>
</comment>
<name>A0AAD9HI78_9PEZI</name>
<gene>
    <name evidence="1" type="ORF">LX32DRAFT_693776</name>
</gene>
<keyword evidence="2" id="KW-1185">Reference proteome</keyword>
<proteinExistence type="predicted"/>
<accession>A0AAD9HI78</accession>
<evidence type="ECO:0000313" key="1">
    <source>
        <dbReference type="EMBL" id="KAK2028772.1"/>
    </source>
</evidence>
<dbReference type="Proteomes" id="UP001232148">
    <property type="component" value="Unassembled WGS sequence"/>
</dbReference>
<sequence>MYKFGHAKTVTLYAFSPDTAQLTVARVCPFAAKIWAEIKLEADISIVPGGGSAGVSFQTIVA</sequence>
<protein>
    <submittedName>
        <fullName evidence="1">Uncharacterized protein</fullName>
    </submittedName>
</protein>